<dbReference type="InterPro" id="IPR000073">
    <property type="entry name" value="AB_hydrolase_1"/>
</dbReference>
<dbReference type="Proteomes" id="UP001562354">
    <property type="component" value="Unassembled WGS sequence"/>
</dbReference>
<evidence type="ECO:0000256" key="1">
    <source>
        <dbReference type="ARBA" id="ARBA00022801"/>
    </source>
</evidence>
<dbReference type="EMBL" id="JBFMKM010000005">
    <property type="protein sequence ID" value="KAL1305933.1"/>
    <property type="molecule type" value="Genomic_DNA"/>
</dbReference>
<dbReference type="SUPFAM" id="SSF53474">
    <property type="entry name" value="alpha/beta-Hydrolases"/>
    <property type="match status" value="1"/>
</dbReference>
<dbReference type="PRINTS" id="PR00412">
    <property type="entry name" value="EPOXHYDRLASE"/>
</dbReference>
<dbReference type="InterPro" id="IPR000639">
    <property type="entry name" value="Epox_hydrolase-like"/>
</dbReference>
<name>A0ABR3PIS8_9PEZI</name>
<organism evidence="4 5">
    <name type="scientific">Neodothiora populina</name>
    <dbReference type="NCBI Taxonomy" id="2781224"/>
    <lineage>
        <taxon>Eukaryota</taxon>
        <taxon>Fungi</taxon>
        <taxon>Dikarya</taxon>
        <taxon>Ascomycota</taxon>
        <taxon>Pezizomycotina</taxon>
        <taxon>Dothideomycetes</taxon>
        <taxon>Dothideomycetidae</taxon>
        <taxon>Dothideales</taxon>
        <taxon>Dothioraceae</taxon>
        <taxon>Neodothiora</taxon>
    </lineage>
</organism>
<proteinExistence type="inferred from homology"/>
<dbReference type="Gene3D" id="3.40.50.1820">
    <property type="entry name" value="alpha/beta hydrolase"/>
    <property type="match status" value="1"/>
</dbReference>
<sequence length="336" mass="38059">MSVDKITPDDPRVTHEYVVLNGHRYHYLLGVPKNGQYRATIFLVHGWPDLSFGWRYQIPFFMDQGLRVVVPDQMGYGQTDAPRVPPEDISLYGFKRAADNMAELAKILNAPKIILGGHDWGGLIVYRFAQWHPTLVTHVLSVCTPYLPPADTYKPMEKVVPYLPQFGYQLQLAGPEPEAKIQSRESVSKFLSAMYGGRSPDGQFMFSPEKGIDFDIMNKSGKPLLLDETELEYYTSEYMRSGMHGPLNWYRTREANFKDELGLKNKNIDQPVLFIAGTKDSVLKPEMSLGMEEFIPHLSRGEVATSHWALTQAPKEVNEIVKGWLDNVVFGAKSSL</sequence>
<accession>A0ABR3PIS8</accession>
<reference evidence="4 5" key="1">
    <citation type="submission" date="2024-07" db="EMBL/GenBank/DDBJ databases">
        <title>Draft sequence of the Neodothiora populina.</title>
        <authorList>
            <person name="Drown D.D."/>
            <person name="Schuette U.S."/>
            <person name="Buechlein A.B."/>
            <person name="Rusch D.R."/>
            <person name="Winton L.W."/>
            <person name="Adams G.A."/>
        </authorList>
    </citation>
    <scope>NUCLEOTIDE SEQUENCE [LARGE SCALE GENOMIC DNA]</scope>
    <source>
        <strain evidence="4 5">CPC 39397</strain>
    </source>
</reference>
<dbReference type="InterPro" id="IPR029058">
    <property type="entry name" value="AB_hydrolase_fold"/>
</dbReference>
<evidence type="ECO:0000259" key="3">
    <source>
        <dbReference type="Pfam" id="PF00561"/>
    </source>
</evidence>
<dbReference type="PANTHER" id="PTHR43329">
    <property type="entry name" value="EPOXIDE HYDROLASE"/>
    <property type="match status" value="1"/>
</dbReference>
<keyword evidence="5" id="KW-1185">Reference proteome</keyword>
<comment type="similarity">
    <text evidence="2">Belongs to the AB hydrolase superfamily. Epoxide hydrolase family.</text>
</comment>
<dbReference type="RefSeq" id="XP_069202206.1">
    <property type="nucleotide sequence ID" value="XM_069343654.1"/>
</dbReference>
<gene>
    <name evidence="4" type="ORF">AAFC00_004075</name>
</gene>
<feature type="domain" description="AB hydrolase-1" evidence="3">
    <location>
        <begin position="40"/>
        <end position="311"/>
    </location>
</feature>
<dbReference type="Pfam" id="PF00561">
    <property type="entry name" value="Abhydrolase_1"/>
    <property type="match status" value="1"/>
</dbReference>
<protein>
    <recommendedName>
        <fullName evidence="3">AB hydrolase-1 domain-containing protein</fullName>
    </recommendedName>
</protein>
<comment type="caution">
    <text evidence="4">The sequence shown here is derived from an EMBL/GenBank/DDBJ whole genome shotgun (WGS) entry which is preliminary data.</text>
</comment>
<keyword evidence="1" id="KW-0378">Hydrolase</keyword>
<evidence type="ECO:0000313" key="4">
    <source>
        <dbReference type="EMBL" id="KAL1305933.1"/>
    </source>
</evidence>
<dbReference type="GeneID" id="95977775"/>
<evidence type="ECO:0000256" key="2">
    <source>
        <dbReference type="ARBA" id="ARBA00038334"/>
    </source>
</evidence>
<evidence type="ECO:0000313" key="5">
    <source>
        <dbReference type="Proteomes" id="UP001562354"/>
    </source>
</evidence>